<accession>A0A0D3J2J2</accession>
<dbReference type="PANTHER" id="PTHR44329:SF288">
    <property type="entry name" value="MITOGEN-ACTIVATED PROTEIN KINASE KINASE KINASE 20"/>
    <property type="match status" value="1"/>
</dbReference>
<dbReference type="InterPro" id="IPR011009">
    <property type="entry name" value="Kinase-like_dom_sf"/>
</dbReference>
<keyword evidence="4" id="KW-0418">Kinase</keyword>
<name>A0A0D3J2J2_EMIH1</name>
<dbReference type="PaxDb" id="2903-EOD17727"/>
<evidence type="ECO:0000313" key="10">
    <source>
        <dbReference type="Proteomes" id="UP000013827"/>
    </source>
</evidence>
<dbReference type="Proteomes" id="UP000013827">
    <property type="component" value="Unassembled WGS sequence"/>
</dbReference>
<dbReference type="PANTHER" id="PTHR44329">
    <property type="entry name" value="SERINE/THREONINE-PROTEIN KINASE TNNI3K-RELATED"/>
    <property type="match status" value="1"/>
</dbReference>
<dbReference type="AlphaFoldDB" id="A0A0D3J2J2"/>
<keyword evidence="6" id="KW-1133">Transmembrane helix</keyword>
<evidence type="ECO:0000256" key="5">
    <source>
        <dbReference type="ARBA" id="ARBA00022840"/>
    </source>
</evidence>
<evidence type="ECO:0000256" key="4">
    <source>
        <dbReference type="ARBA" id="ARBA00022777"/>
    </source>
</evidence>
<dbReference type="RefSeq" id="XP_005770156.1">
    <property type="nucleotide sequence ID" value="XM_005770099.1"/>
</dbReference>
<dbReference type="GO" id="GO:0005524">
    <property type="term" value="F:ATP binding"/>
    <property type="evidence" value="ECO:0007669"/>
    <property type="project" value="UniProtKB-KW"/>
</dbReference>
<evidence type="ECO:0000259" key="7">
    <source>
        <dbReference type="PROSITE" id="PS50011"/>
    </source>
</evidence>
<dbReference type="SMART" id="SM00236">
    <property type="entry name" value="fCBD"/>
    <property type="match status" value="1"/>
</dbReference>
<keyword evidence="2" id="KW-0732">Signal</keyword>
<dbReference type="GO" id="GO:0030248">
    <property type="term" value="F:cellulose binding"/>
    <property type="evidence" value="ECO:0007669"/>
    <property type="project" value="InterPro"/>
</dbReference>
<dbReference type="Pfam" id="PF00069">
    <property type="entry name" value="Pkinase"/>
    <property type="match status" value="1"/>
</dbReference>
<evidence type="ECO:0000256" key="2">
    <source>
        <dbReference type="ARBA" id="ARBA00022729"/>
    </source>
</evidence>
<evidence type="ECO:0000256" key="3">
    <source>
        <dbReference type="ARBA" id="ARBA00022741"/>
    </source>
</evidence>
<dbReference type="SUPFAM" id="SSF56112">
    <property type="entry name" value="Protein kinase-like (PK-like)"/>
    <property type="match status" value="1"/>
</dbReference>
<dbReference type="InterPro" id="IPR000719">
    <property type="entry name" value="Prot_kinase_dom"/>
</dbReference>
<protein>
    <recommendedName>
        <fullName evidence="11">Protein kinase domain-containing protein</fullName>
    </recommendedName>
</protein>
<proteinExistence type="predicted"/>
<evidence type="ECO:0000256" key="6">
    <source>
        <dbReference type="SAM" id="Phobius"/>
    </source>
</evidence>
<dbReference type="STRING" id="2903.R1C6A1"/>
<organism evidence="9 10">
    <name type="scientific">Emiliania huxleyi (strain CCMP1516)</name>
    <dbReference type="NCBI Taxonomy" id="280463"/>
    <lineage>
        <taxon>Eukaryota</taxon>
        <taxon>Haptista</taxon>
        <taxon>Haptophyta</taxon>
        <taxon>Prymnesiophyceae</taxon>
        <taxon>Isochrysidales</taxon>
        <taxon>Noelaerhabdaceae</taxon>
        <taxon>Emiliania</taxon>
    </lineage>
</organism>
<evidence type="ECO:0000313" key="9">
    <source>
        <dbReference type="EnsemblProtists" id="EOD17727"/>
    </source>
</evidence>
<feature type="domain" description="Protein kinase" evidence="7">
    <location>
        <begin position="40"/>
        <end position="306"/>
    </location>
</feature>
<feature type="transmembrane region" description="Helical" evidence="6">
    <location>
        <begin position="558"/>
        <end position="581"/>
    </location>
</feature>
<keyword evidence="10" id="KW-1185">Reference proteome</keyword>
<keyword evidence="6" id="KW-0472">Membrane</keyword>
<reference evidence="10" key="1">
    <citation type="journal article" date="2013" name="Nature">
        <title>Pan genome of the phytoplankton Emiliania underpins its global distribution.</title>
        <authorList>
            <person name="Read B.A."/>
            <person name="Kegel J."/>
            <person name="Klute M.J."/>
            <person name="Kuo A."/>
            <person name="Lefebvre S.C."/>
            <person name="Maumus F."/>
            <person name="Mayer C."/>
            <person name="Miller J."/>
            <person name="Monier A."/>
            <person name="Salamov A."/>
            <person name="Young J."/>
            <person name="Aguilar M."/>
            <person name="Claverie J.M."/>
            <person name="Frickenhaus S."/>
            <person name="Gonzalez K."/>
            <person name="Herman E.K."/>
            <person name="Lin Y.C."/>
            <person name="Napier J."/>
            <person name="Ogata H."/>
            <person name="Sarno A.F."/>
            <person name="Shmutz J."/>
            <person name="Schroeder D."/>
            <person name="de Vargas C."/>
            <person name="Verret F."/>
            <person name="von Dassow P."/>
            <person name="Valentin K."/>
            <person name="Van de Peer Y."/>
            <person name="Wheeler G."/>
            <person name="Dacks J.B."/>
            <person name="Delwiche C.F."/>
            <person name="Dyhrman S.T."/>
            <person name="Glockner G."/>
            <person name="John U."/>
            <person name="Richards T."/>
            <person name="Worden A.Z."/>
            <person name="Zhang X."/>
            <person name="Grigoriev I.V."/>
            <person name="Allen A.E."/>
            <person name="Bidle K."/>
            <person name="Borodovsky M."/>
            <person name="Bowler C."/>
            <person name="Brownlee C."/>
            <person name="Cock J.M."/>
            <person name="Elias M."/>
            <person name="Gladyshev V.N."/>
            <person name="Groth M."/>
            <person name="Guda C."/>
            <person name="Hadaegh A."/>
            <person name="Iglesias-Rodriguez M.D."/>
            <person name="Jenkins J."/>
            <person name="Jones B.M."/>
            <person name="Lawson T."/>
            <person name="Leese F."/>
            <person name="Lindquist E."/>
            <person name="Lobanov A."/>
            <person name="Lomsadze A."/>
            <person name="Malik S.B."/>
            <person name="Marsh M.E."/>
            <person name="Mackinder L."/>
            <person name="Mock T."/>
            <person name="Mueller-Roeber B."/>
            <person name="Pagarete A."/>
            <person name="Parker M."/>
            <person name="Probert I."/>
            <person name="Quesneville H."/>
            <person name="Raines C."/>
            <person name="Rensing S.A."/>
            <person name="Riano-Pachon D.M."/>
            <person name="Richier S."/>
            <person name="Rokitta S."/>
            <person name="Shiraiwa Y."/>
            <person name="Soanes D.M."/>
            <person name="van der Giezen M."/>
            <person name="Wahlund T.M."/>
            <person name="Williams B."/>
            <person name="Wilson W."/>
            <person name="Wolfe G."/>
            <person name="Wurch L.L."/>
        </authorList>
    </citation>
    <scope>NUCLEOTIDE SEQUENCE</scope>
</reference>
<evidence type="ECO:0000259" key="8">
    <source>
        <dbReference type="PROSITE" id="PS51164"/>
    </source>
</evidence>
<dbReference type="EnsemblProtists" id="EOD17727">
    <property type="protein sequence ID" value="EOD17727"/>
    <property type="gene ID" value="EMIHUDRAFT_464128"/>
</dbReference>
<keyword evidence="1" id="KW-0808">Transferase</keyword>
<dbReference type="eggNOG" id="KOG0192">
    <property type="taxonomic scope" value="Eukaryota"/>
</dbReference>
<keyword evidence="6" id="KW-0812">Transmembrane</keyword>
<feature type="domain" description="CBM1" evidence="8">
    <location>
        <begin position="506"/>
        <end position="542"/>
    </location>
</feature>
<dbReference type="HOGENOM" id="CLU_453779_0_0_1"/>
<dbReference type="InterPro" id="IPR000254">
    <property type="entry name" value="CBD"/>
</dbReference>
<evidence type="ECO:0000256" key="1">
    <source>
        <dbReference type="ARBA" id="ARBA00022679"/>
    </source>
</evidence>
<keyword evidence="3" id="KW-0547">Nucleotide-binding</keyword>
<sequence length="602" mass="64491">MSRTQSSEYLPMPSFRLMADYSSPPLEDDVLGEAVPLSALKPLAQLGAGEFCTVHRATLRGSMVALKRLRPARLALGDSSRLDLGREIAVLSRVEHPNIIRLVAHGVDGDGVPFCCLEMFSQPLSALLPSGAEVGFFARQREARKWPLARGLSVGLQLAEALRYCHDEFMPGYRLLHRDLKPANVGIMPDGRAVLADFGVLSLWKRDAADDGDVRKLTGVTGSLRYMAPEAEVFSFTSLLYHLLSRRKPFALMTPEMFLREACRGGKRPPLAKAWPLPLRSLMAASWSAKHSVRFWARRVMLVPLVVTVLTQPAPLAEKATEAAVSAQPIPPTEKAAGEAAPPTEKWVTGGCDWRGCAHTNHLTGTTTLTDYKGGKITTNKWTGQTTASNHQGSYTANKYTGQYKAEGVNGKIEGNHHTGDWQAQGCNGWGCGTSGGNHHSGDWWATPHPAPGGNPTVCCMAMTASCMACQKGVSLSAWCAAHPGYAGCPTAVFPRPGMPGGNPTICQLKWAQCGGNSWTGATCCEAGSVCTADSAWYSQCKPSRNYLRKIDEAGELVATHAGVFAATGAFAAIFLAFGLLRRSRASKPDAATAGAPAMQLV</sequence>
<dbReference type="GeneID" id="17264056"/>
<dbReference type="SMART" id="SM00220">
    <property type="entry name" value="S_TKc"/>
    <property type="match status" value="1"/>
</dbReference>
<dbReference type="SUPFAM" id="SSF57180">
    <property type="entry name" value="Cellulose-binding domain"/>
    <property type="match status" value="1"/>
</dbReference>
<dbReference type="GO" id="GO:0005576">
    <property type="term" value="C:extracellular region"/>
    <property type="evidence" value="ECO:0007669"/>
    <property type="project" value="InterPro"/>
</dbReference>
<dbReference type="InterPro" id="IPR051681">
    <property type="entry name" value="Ser/Thr_Kinases-Pseudokinases"/>
</dbReference>
<dbReference type="InterPro" id="IPR035971">
    <property type="entry name" value="CBD_sf"/>
</dbReference>
<dbReference type="PROSITE" id="PS50011">
    <property type="entry name" value="PROTEIN_KINASE_DOM"/>
    <property type="match status" value="1"/>
</dbReference>
<dbReference type="Pfam" id="PF00734">
    <property type="entry name" value="CBM_1"/>
    <property type="match status" value="1"/>
</dbReference>
<dbReference type="GO" id="GO:0005975">
    <property type="term" value="P:carbohydrate metabolic process"/>
    <property type="evidence" value="ECO:0007669"/>
    <property type="project" value="InterPro"/>
</dbReference>
<dbReference type="KEGG" id="ehx:EMIHUDRAFT_464128"/>
<evidence type="ECO:0008006" key="11">
    <source>
        <dbReference type="Google" id="ProtNLM"/>
    </source>
</evidence>
<reference evidence="9" key="2">
    <citation type="submission" date="2024-10" db="UniProtKB">
        <authorList>
            <consortium name="EnsemblProtists"/>
        </authorList>
    </citation>
    <scope>IDENTIFICATION</scope>
</reference>
<dbReference type="Gene3D" id="1.10.510.10">
    <property type="entry name" value="Transferase(Phosphotransferase) domain 1"/>
    <property type="match status" value="1"/>
</dbReference>
<dbReference type="GO" id="GO:0004674">
    <property type="term" value="F:protein serine/threonine kinase activity"/>
    <property type="evidence" value="ECO:0007669"/>
    <property type="project" value="TreeGrafter"/>
</dbReference>
<dbReference type="PROSITE" id="PS00562">
    <property type="entry name" value="CBM1_1"/>
    <property type="match status" value="1"/>
</dbReference>
<keyword evidence="5" id="KW-0067">ATP-binding</keyword>
<dbReference type="PROSITE" id="PS51164">
    <property type="entry name" value="CBM1_2"/>
    <property type="match status" value="1"/>
</dbReference>
<dbReference type="Gene3D" id="3.30.200.20">
    <property type="entry name" value="Phosphorylase Kinase, domain 1"/>
    <property type="match status" value="1"/>
</dbReference>